<proteinExistence type="predicted"/>
<dbReference type="RefSeq" id="WP_109339278.1">
    <property type="nucleotide sequence ID" value="NZ_CP029347.1"/>
</dbReference>
<organism evidence="2 3">
    <name type="scientific">Saliniradius amylolyticus</name>
    <dbReference type="NCBI Taxonomy" id="2183582"/>
    <lineage>
        <taxon>Bacteria</taxon>
        <taxon>Pseudomonadati</taxon>
        <taxon>Pseudomonadota</taxon>
        <taxon>Gammaproteobacteria</taxon>
        <taxon>Alteromonadales</taxon>
        <taxon>Alteromonadaceae</taxon>
        <taxon>Saliniradius</taxon>
    </lineage>
</organism>
<keyword evidence="3" id="KW-1185">Reference proteome</keyword>
<accession>A0A2S2E1Y5</accession>
<name>A0A2S2E1Y5_9ALTE</name>
<dbReference type="OrthoDB" id="453470at2"/>
<feature type="region of interest" description="Disordered" evidence="1">
    <location>
        <begin position="209"/>
        <end position="228"/>
    </location>
</feature>
<dbReference type="Proteomes" id="UP000245728">
    <property type="component" value="Chromosome"/>
</dbReference>
<sequence>MSPLKYAFNWLCFWWLSALFRSKKVYTVVGLRRSGNHACINWLANALERQPVSWEEQDGCFSCSVTGRTVLFNEANWFGVAELLRIVWRYRQSWQQASFVIISLEDWLPSACSPYVPRGSVSIAVTRSCLNLIASRIQRAVNQAEQGLDRGDMRVDKHFIRRLKWLHDAEQHQWLHWHYDDWLVNGEYRSRFLQALMLSYDRMPAISSQGGGSSFSHHQGPPDPDQARTRWTQVRWPERIVQLLTAEPACSLLTHEEQAFIREFLD</sequence>
<reference evidence="2 3" key="1">
    <citation type="submission" date="2018-05" db="EMBL/GenBank/DDBJ databases">
        <title>Salinimonas sp. HMF8227 Genome sequencing and assembly.</title>
        <authorList>
            <person name="Kang H."/>
            <person name="Kang J."/>
            <person name="Cha I."/>
            <person name="Kim H."/>
            <person name="Joh K."/>
        </authorList>
    </citation>
    <scope>NUCLEOTIDE SEQUENCE [LARGE SCALE GENOMIC DNA]</scope>
    <source>
        <strain evidence="2 3">HMF8227</strain>
    </source>
</reference>
<protein>
    <recommendedName>
        <fullName evidence="4">Sulfotransferase domain-containing protein</fullName>
    </recommendedName>
</protein>
<dbReference type="AlphaFoldDB" id="A0A2S2E1Y5"/>
<dbReference type="EMBL" id="CP029347">
    <property type="protein sequence ID" value="AWL11653.1"/>
    <property type="molecule type" value="Genomic_DNA"/>
</dbReference>
<evidence type="ECO:0000313" key="2">
    <source>
        <dbReference type="EMBL" id="AWL11653.1"/>
    </source>
</evidence>
<dbReference type="KEGG" id="salh:HMF8227_01172"/>
<evidence type="ECO:0000256" key="1">
    <source>
        <dbReference type="SAM" id="MobiDB-lite"/>
    </source>
</evidence>
<gene>
    <name evidence="2" type="ORF">HMF8227_01172</name>
</gene>
<evidence type="ECO:0000313" key="3">
    <source>
        <dbReference type="Proteomes" id="UP000245728"/>
    </source>
</evidence>
<evidence type="ECO:0008006" key="4">
    <source>
        <dbReference type="Google" id="ProtNLM"/>
    </source>
</evidence>